<reference evidence="2 3" key="1">
    <citation type="submission" date="2021-07" db="EMBL/GenBank/DDBJ databases">
        <authorList>
            <person name="So Y."/>
        </authorList>
    </citation>
    <scope>NUCLEOTIDE SEQUENCE [LARGE SCALE GENOMIC DNA]</scope>
    <source>
        <strain evidence="2 3">HJA6</strain>
    </source>
</reference>
<proteinExistence type="predicted"/>
<organism evidence="2 3">
    <name type="scientific">Roseomonas alba</name>
    <dbReference type="NCBI Taxonomy" id="2846776"/>
    <lineage>
        <taxon>Bacteria</taxon>
        <taxon>Pseudomonadati</taxon>
        <taxon>Pseudomonadota</taxon>
        <taxon>Alphaproteobacteria</taxon>
        <taxon>Acetobacterales</taxon>
        <taxon>Roseomonadaceae</taxon>
        <taxon>Roseomonas</taxon>
    </lineage>
</organism>
<feature type="domain" description="GIY-YIG" evidence="1">
    <location>
        <begin position="31"/>
        <end position="73"/>
    </location>
</feature>
<dbReference type="InterPro" id="IPR000305">
    <property type="entry name" value="GIY-YIG_endonuc"/>
</dbReference>
<dbReference type="EMBL" id="JAHYBZ010000008">
    <property type="protein sequence ID" value="MBW6400443.1"/>
    <property type="molecule type" value="Genomic_DNA"/>
</dbReference>
<dbReference type="RefSeq" id="WP_219765019.1">
    <property type="nucleotide sequence ID" value="NZ_JAHYBZ010000008.1"/>
</dbReference>
<evidence type="ECO:0000313" key="3">
    <source>
        <dbReference type="Proteomes" id="UP001196565"/>
    </source>
</evidence>
<protein>
    <submittedName>
        <fullName evidence="2">GIY-YIG nuclease family protein</fullName>
    </submittedName>
</protein>
<sequence>MAINIKWARPLLVARNRNLAEIDYDEIENAPGVYFFSRKHGTAYIPFYVGRTRNMRARLKQHLAVANIQNVLCQVKRRDVPYIGHGARYFHQGYFVSGPGQVTNNCLAIVEKHLIRTALEEDCPLLNKHFTTVRTHEIEFSGPRIGHGVFRRQSKVLRN</sequence>
<dbReference type="Proteomes" id="UP001196565">
    <property type="component" value="Unassembled WGS sequence"/>
</dbReference>
<dbReference type="InterPro" id="IPR035901">
    <property type="entry name" value="GIY-YIG_endonuc_sf"/>
</dbReference>
<dbReference type="Gene3D" id="3.40.1440.10">
    <property type="entry name" value="GIY-YIG endonuclease"/>
    <property type="match status" value="1"/>
</dbReference>
<evidence type="ECO:0000313" key="2">
    <source>
        <dbReference type="EMBL" id="MBW6400443.1"/>
    </source>
</evidence>
<keyword evidence="3" id="KW-1185">Reference proteome</keyword>
<accession>A0ABS7ADQ5</accession>
<comment type="caution">
    <text evidence="2">The sequence shown here is derived from an EMBL/GenBank/DDBJ whole genome shotgun (WGS) entry which is preliminary data.</text>
</comment>
<evidence type="ECO:0000259" key="1">
    <source>
        <dbReference type="Pfam" id="PF01541"/>
    </source>
</evidence>
<name>A0ABS7ADQ5_9PROT</name>
<dbReference type="Pfam" id="PF01541">
    <property type="entry name" value="GIY-YIG"/>
    <property type="match status" value="1"/>
</dbReference>
<gene>
    <name evidence="2" type="ORF">KPL78_21465</name>
</gene>